<organism evidence="2">
    <name type="scientific">marine sediment metagenome</name>
    <dbReference type="NCBI Taxonomy" id="412755"/>
    <lineage>
        <taxon>unclassified sequences</taxon>
        <taxon>metagenomes</taxon>
        <taxon>ecological metagenomes</taxon>
    </lineage>
</organism>
<dbReference type="InterPro" id="IPR009045">
    <property type="entry name" value="Zn_M74/Hedgehog-like"/>
</dbReference>
<feature type="domain" description="Peptidase M15A C-terminal" evidence="1">
    <location>
        <begin position="17"/>
        <end position="81"/>
    </location>
</feature>
<protein>
    <recommendedName>
        <fullName evidence="1">Peptidase M15A C-terminal domain-containing protein</fullName>
    </recommendedName>
</protein>
<gene>
    <name evidence="2" type="ORF">LCGC14_1389870</name>
</gene>
<accession>A0A0F9MFU8</accession>
<dbReference type="Pfam" id="PF08291">
    <property type="entry name" value="Peptidase_M15_3"/>
    <property type="match status" value="1"/>
</dbReference>
<comment type="caution">
    <text evidence="2">The sequence shown here is derived from an EMBL/GenBank/DDBJ whole genome shotgun (WGS) entry which is preliminary data.</text>
</comment>
<dbReference type="InterPro" id="IPR013230">
    <property type="entry name" value="Peptidase_M15A_C"/>
</dbReference>
<dbReference type="SUPFAM" id="SSF55166">
    <property type="entry name" value="Hedgehog/DD-peptidase"/>
    <property type="match status" value="1"/>
</dbReference>
<reference evidence="2" key="1">
    <citation type="journal article" date="2015" name="Nature">
        <title>Complex archaea that bridge the gap between prokaryotes and eukaryotes.</title>
        <authorList>
            <person name="Spang A."/>
            <person name="Saw J.H."/>
            <person name="Jorgensen S.L."/>
            <person name="Zaremba-Niedzwiedzka K."/>
            <person name="Martijn J."/>
            <person name="Lind A.E."/>
            <person name="van Eijk R."/>
            <person name="Schleper C."/>
            <person name="Guy L."/>
            <person name="Ettema T.J."/>
        </authorList>
    </citation>
    <scope>NUCLEOTIDE SEQUENCE</scope>
</reference>
<sequence>MTYIEFCVAIKTLALHANFSVTSWWRSHERNRKVGGVSGSWHLSGRAIDLIPDSDMDKAKIIKMAVGHALEVIDEGDHLHIEPKG</sequence>
<name>A0A0F9MFU8_9ZZZZ</name>
<dbReference type="Gene3D" id="3.30.1380.10">
    <property type="match status" value="1"/>
</dbReference>
<dbReference type="EMBL" id="LAZR01008971">
    <property type="protein sequence ID" value="KKM75465.1"/>
    <property type="molecule type" value="Genomic_DNA"/>
</dbReference>
<evidence type="ECO:0000313" key="2">
    <source>
        <dbReference type="EMBL" id="KKM75465.1"/>
    </source>
</evidence>
<proteinExistence type="predicted"/>
<dbReference type="AlphaFoldDB" id="A0A0F9MFU8"/>
<evidence type="ECO:0000259" key="1">
    <source>
        <dbReference type="Pfam" id="PF08291"/>
    </source>
</evidence>